<gene>
    <name evidence="1" type="ORF">J2T60_000735</name>
</gene>
<accession>A0ABT1G644</accession>
<dbReference type="Pfam" id="PF06167">
    <property type="entry name" value="Peptidase_M90"/>
    <property type="match status" value="1"/>
</dbReference>
<comment type="caution">
    <text evidence="1">The sequence shown here is derived from an EMBL/GenBank/DDBJ whole genome shotgun (WGS) entry which is preliminary data.</text>
</comment>
<reference evidence="1 2" key="1">
    <citation type="submission" date="2022-03" db="EMBL/GenBank/DDBJ databases">
        <title>Genomic Encyclopedia of Type Strains, Phase III (KMG-III): the genomes of soil and plant-associated and newly described type strains.</title>
        <authorList>
            <person name="Whitman W."/>
        </authorList>
    </citation>
    <scope>NUCLEOTIDE SEQUENCE [LARGE SCALE GENOMIC DNA]</scope>
    <source>
        <strain evidence="1 2">BSker1</strain>
    </source>
</reference>
<sequence>MFGILRRWREDYRLKRLPVNHAQWESAIADWPVARRYQGAERERLKSLSLRFILRKQFESGGGLHLDDAMQLRIATMAVVPILELGLDWYEGWYSVIVYPAEFIPQHEYEDDFGVVHRDRHPLSGEAWGQGPVILSWEDVQATDSQSGYNVVIHELAHKLDMLADGPNGSPPLHKDMDAAQWQRVFTAAWASLQAIVEADDREPPVDPYALENPGEFFSVVSETFFEAPERLKQTWPEVYEQLRRFYRQDPVQPSHRPGP</sequence>
<dbReference type="PANTHER" id="PTHR30164">
    <property type="entry name" value="MTFA PEPTIDASE"/>
    <property type="match status" value="1"/>
</dbReference>
<evidence type="ECO:0000313" key="1">
    <source>
        <dbReference type="EMBL" id="MCP1726770.1"/>
    </source>
</evidence>
<dbReference type="SUPFAM" id="SSF55486">
    <property type="entry name" value="Metalloproteases ('zincins'), catalytic domain"/>
    <property type="match status" value="1"/>
</dbReference>
<dbReference type="InterPro" id="IPR010384">
    <property type="entry name" value="MtfA_fam"/>
</dbReference>
<dbReference type="EMBL" id="JALJYF010000001">
    <property type="protein sequence ID" value="MCP1726770.1"/>
    <property type="molecule type" value="Genomic_DNA"/>
</dbReference>
<dbReference type="CDD" id="cd20169">
    <property type="entry name" value="Peptidase_M90_mtfA"/>
    <property type="match status" value="1"/>
</dbReference>
<dbReference type="PANTHER" id="PTHR30164:SF2">
    <property type="entry name" value="PROTEIN MTFA"/>
    <property type="match status" value="1"/>
</dbReference>
<keyword evidence="2" id="KW-1185">Reference proteome</keyword>
<organism evidence="1 2">
    <name type="scientific">Natronospira proteinivora</name>
    <dbReference type="NCBI Taxonomy" id="1807133"/>
    <lineage>
        <taxon>Bacteria</taxon>
        <taxon>Pseudomonadati</taxon>
        <taxon>Pseudomonadota</taxon>
        <taxon>Gammaproteobacteria</taxon>
        <taxon>Natronospirales</taxon>
        <taxon>Natronospiraceae</taxon>
        <taxon>Natronospira</taxon>
    </lineage>
</organism>
<dbReference type="InterPro" id="IPR042252">
    <property type="entry name" value="MtfA_N"/>
</dbReference>
<dbReference type="Proteomes" id="UP001523550">
    <property type="component" value="Unassembled WGS sequence"/>
</dbReference>
<name>A0ABT1G644_9GAMM</name>
<dbReference type="Gene3D" id="1.10.472.150">
    <property type="entry name" value="Glucose-regulated metallo-peptidase M90, N-terminal domain"/>
    <property type="match status" value="1"/>
</dbReference>
<dbReference type="Gene3D" id="3.40.390.10">
    <property type="entry name" value="Collagenase (Catalytic Domain)"/>
    <property type="match status" value="1"/>
</dbReference>
<dbReference type="RefSeq" id="WP_253445584.1">
    <property type="nucleotide sequence ID" value="NZ_JALJYF010000001.1"/>
</dbReference>
<protein>
    <submittedName>
        <fullName evidence="1">Mlc titration factor MtfA (PtsG expression regulator)</fullName>
    </submittedName>
</protein>
<evidence type="ECO:0000313" key="2">
    <source>
        <dbReference type="Proteomes" id="UP001523550"/>
    </source>
</evidence>
<dbReference type="InterPro" id="IPR024079">
    <property type="entry name" value="MetalloPept_cat_dom_sf"/>
</dbReference>
<proteinExistence type="predicted"/>